<dbReference type="EMBL" id="JACIBY010000005">
    <property type="protein sequence ID" value="MBB3838983.1"/>
    <property type="molecule type" value="Genomic_DNA"/>
</dbReference>
<evidence type="ECO:0000313" key="3">
    <source>
        <dbReference type="Proteomes" id="UP000541352"/>
    </source>
</evidence>
<protein>
    <submittedName>
        <fullName evidence="2">Glycosyltransferase involved in cell wall biosynthesis</fullName>
    </submittedName>
</protein>
<dbReference type="Pfam" id="PF00534">
    <property type="entry name" value="Glycos_transf_1"/>
    <property type="match status" value="1"/>
</dbReference>
<dbReference type="AlphaFoldDB" id="A0A7W5ZKG5"/>
<reference evidence="2 3" key="1">
    <citation type="submission" date="2020-08" db="EMBL/GenBank/DDBJ databases">
        <title>Genomic Encyclopedia of Type Strains, Phase IV (KMG-IV): sequencing the most valuable type-strain genomes for metagenomic binning, comparative biology and taxonomic classification.</title>
        <authorList>
            <person name="Goeker M."/>
        </authorList>
    </citation>
    <scope>NUCLEOTIDE SEQUENCE [LARGE SCALE GENOMIC DNA]</scope>
    <source>
        <strain evidence="2 3">DSM 17976</strain>
    </source>
</reference>
<proteinExistence type="predicted"/>
<keyword evidence="3" id="KW-1185">Reference proteome</keyword>
<dbReference type="Gene3D" id="3.40.50.2000">
    <property type="entry name" value="Glycogen Phosphorylase B"/>
    <property type="match status" value="1"/>
</dbReference>
<dbReference type="Proteomes" id="UP000541352">
    <property type="component" value="Unassembled WGS sequence"/>
</dbReference>
<organism evidence="2 3">
    <name type="scientific">Runella defluvii</name>
    <dbReference type="NCBI Taxonomy" id="370973"/>
    <lineage>
        <taxon>Bacteria</taxon>
        <taxon>Pseudomonadati</taxon>
        <taxon>Bacteroidota</taxon>
        <taxon>Cytophagia</taxon>
        <taxon>Cytophagales</taxon>
        <taxon>Spirosomataceae</taxon>
        <taxon>Runella</taxon>
    </lineage>
</organism>
<feature type="domain" description="Glycosyl transferase family 1" evidence="1">
    <location>
        <begin position="211"/>
        <end position="374"/>
    </location>
</feature>
<sequence length="398" mass="46283">MMTIPERTLIYDRDISGHHLDYLQFLVEYLKKMPETVRSQFVFVLHEGAKVRFGKDEKYVQFRYIPEKQLEAFMALTSVLRRASAEMNYLTGLVNEYNANRIIFMHIDAFQYEVGRGAIRRSGVKLSGLLFLPFRKYYEDGSTLKAKVRRDLRGLRKGLQINWMLRNPNLEKIFLLNDKQGVKEYNQRFGQRFDFLPDPIEVGKMAEKSVETLKNEYGVEVARRVFLIYGHLSARKNVSNILEGLKQIPAEERQKMCFLICGEPEKGYENTLFSAIQEAEKKYPEIQFVKHFRFFDPHSTNEVFKIVDVVLVPYINFYSSSNILGLAAKYSKPLIASNLGVMEGLVTHYKLGVTVPPHRPEAIGEAMHRYLHLNQIDIDGKPYLQDHSAEVFCQKLLF</sequence>
<dbReference type="RefSeq" id="WP_183974839.1">
    <property type="nucleotide sequence ID" value="NZ_JACIBY010000005.1"/>
</dbReference>
<dbReference type="GO" id="GO:0016757">
    <property type="term" value="F:glycosyltransferase activity"/>
    <property type="evidence" value="ECO:0007669"/>
    <property type="project" value="InterPro"/>
</dbReference>
<accession>A0A7W5ZKG5</accession>
<keyword evidence="2" id="KW-0808">Transferase</keyword>
<dbReference type="SUPFAM" id="SSF53756">
    <property type="entry name" value="UDP-Glycosyltransferase/glycogen phosphorylase"/>
    <property type="match status" value="1"/>
</dbReference>
<gene>
    <name evidence="2" type="ORF">FHS57_002989</name>
</gene>
<evidence type="ECO:0000259" key="1">
    <source>
        <dbReference type="Pfam" id="PF00534"/>
    </source>
</evidence>
<evidence type="ECO:0000313" key="2">
    <source>
        <dbReference type="EMBL" id="MBB3838983.1"/>
    </source>
</evidence>
<name>A0A7W5ZKG5_9BACT</name>
<dbReference type="InterPro" id="IPR001296">
    <property type="entry name" value="Glyco_trans_1"/>
</dbReference>
<comment type="caution">
    <text evidence="2">The sequence shown here is derived from an EMBL/GenBank/DDBJ whole genome shotgun (WGS) entry which is preliminary data.</text>
</comment>